<accession>A0A0P1KWP4</accession>
<dbReference type="GO" id="GO:0009398">
    <property type="term" value="P:FMN biosynthetic process"/>
    <property type="evidence" value="ECO:0007669"/>
    <property type="project" value="UniProtKB-UniPathway"/>
</dbReference>
<dbReference type="GO" id="GO:0005524">
    <property type="term" value="F:ATP binding"/>
    <property type="evidence" value="ECO:0007669"/>
    <property type="project" value="UniProtKB-KW"/>
</dbReference>
<evidence type="ECO:0000313" key="14">
    <source>
        <dbReference type="Proteomes" id="UP000236544"/>
    </source>
</evidence>
<dbReference type="InterPro" id="IPR023465">
    <property type="entry name" value="Riboflavin_kinase_dom_sf"/>
</dbReference>
<proteinExistence type="inferred from homology"/>
<dbReference type="Proteomes" id="UP000236544">
    <property type="component" value="Unassembled WGS sequence"/>
</dbReference>
<dbReference type="AlphaFoldDB" id="A0A0P1KWP4"/>
<name>A0A0P1KWP4_9SACH</name>
<dbReference type="GO" id="GO:0009231">
    <property type="term" value="P:riboflavin biosynthetic process"/>
    <property type="evidence" value="ECO:0007669"/>
    <property type="project" value="InterPro"/>
</dbReference>
<evidence type="ECO:0000256" key="1">
    <source>
        <dbReference type="ARBA" id="ARBA00003572"/>
    </source>
</evidence>
<protein>
    <recommendedName>
        <fullName evidence="5">Riboflavin kinase</fullName>
        <ecNumber evidence="4">2.7.1.26</ecNumber>
    </recommendedName>
    <alternativeName>
        <fullName evidence="11">Flavin mononucleotide kinase 1</fullName>
    </alternativeName>
</protein>
<dbReference type="InterPro" id="IPR023468">
    <property type="entry name" value="Riboflavin_kinase"/>
</dbReference>
<evidence type="ECO:0000256" key="6">
    <source>
        <dbReference type="ARBA" id="ARBA00022630"/>
    </source>
</evidence>
<comment type="pathway">
    <text evidence="2">Cofactor biosynthesis; FMN biosynthesis; FMN from riboflavin (ATP route): step 1/1.</text>
</comment>
<evidence type="ECO:0000256" key="8">
    <source>
        <dbReference type="ARBA" id="ARBA00022679"/>
    </source>
</evidence>
<evidence type="ECO:0000313" key="13">
    <source>
        <dbReference type="EMBL" id="CUS24381.1"/>
    </source>
</evidence>
<keyword evidence="7" id="KW-0288">FMN</keyword>
<dbReference type="SUPFAM" id="SSF82114">
    <property type="entry name" value="Riboflavin kinase-like"/>
    <property type="match status" value="1"/>
</dbReference>
<evidence type="ECO:0000256" key="10">
    <source>
        <dbReference type="ARBA" id="ARBA00022840"/>
    </source>
</evidence>
<comment type="function">
    <text evidence="1">Catalyzes the phosphorylation of riboflavin (vitamin B2) to form flavin mononucleotide (FMN) coenzyme.</text>
</comment>
<dbReference type="PANTHER" id="PTHR22749">
    <property type="entry name" value="RIBOFLAVIN KINASE/FMN ADENYLYLTRANSFERASE"/>
    <property type="match status" value="1"/>
</dbReference>
<keyword evidence="9" id="KW-0547">Nucleotide-binding</keyword>
<keyword evidence="6" id="KW-0285">Flavoprotein</keyword>
<evidence type="ECO:0000256" key="4">
    <source>
        <dbReference type="ARBA" id="ARBA00012105"/>
    </source>
</evidence>
<organism evidence="13 14">
    <name type="scientific">Lachancea quebecensis</name>
    <dbReference type="NCBI Taxonomy" id="1654605"/>
    <lineage>
        <taxon>Eukaryota</taxon>
        <taxon>Fungi</taxon>
        <taxon>Dikarya</taxon>
        <taxon>Ascomycota</taxon>
        <taxon>Saccharomycotina</taxon>
        <taxon>Saccharomycetes</taxon>
        <taxon>Saccharomycetales</taxon>
        <taxon>Saccharomycetaceae</taxon>
        <taxon>Lachancea</taxon>
    </lineage>
</organism>
<dbReference type="InterPro" id="IPR015865">
    <property type="entry name" value="Riboflavin_kinase_bac/euk"/>
</dbReference>
<dbReference type="GO" id="GO:0005739">
    <property type="term" value="C:mitochondrion"/>
    <property type="evidence" value="ECO:0007669"/>
    <property type="project" value="TreeGrafter"/>
</dbReference>
<keyword evidence="14" id="KW-1185">Reference proteome</keyword>
<feature type="domain" description="Riboflavin kinase" evidence="12">
    <location>
        <begin position="23"/>
        <end position="174"/>
    </location>
</feature>
<dbReference type="GO" id="GO:0008531">
    <property type="term" value="F:riboflavin kinase activity"/>
    <property type="evidence" value="ECO:0007669"/>
    <property type="project" value="UniProtKB-EC"/>
</dbReference>
<evidence type="ECO:0000256" key="2">
    <source>
        <dbReference type="ARBA" id="ARBA00005201"/>
    </source>
</evidence>
<comment type="similarity">
    <text evidence="3">Belongs to the flavokinase family.</text>
</comment>
<dbReference type="PANTHER" id="PTHR22749:SF6">
    <property type="entry name" value="RIBOFLAVIN KINASE"/>
    <property type="match status" value="1"/>
</dbReference>
<evidence type="ECO:0000259" key="12">
    <source>
        <dbReference type="SMART" id="SM00904"/>
    </source>
</evidence>
<evidence type="ECO:0000256" key="3">
    <source>
        <dbReference type="ARBA" id="ARBA00010108"/>
    </source>
</evidence>
<dbReference type="EC" id="2.7.1.26" evidence="4"/>
<evidence type="ECO:0000256" key="9">
    <source>
        <dbReference type="ARBA" id="ARBA00022741"/>
    </source>
</evidence>
<dbReference type="SMART" id="SM00904">
    <property type="entry name" value="Flavokinase"/>
    <property type="match status" value="1"/>
</dbReference>
<sequence>MPRSADVPIPDSPQSPYPVTTEFCDIVCGFGRGSSELGIPTANVLFEQMPKAVESLPFGVFFGFARLKEVNEGSTKTLRRPDGSNVNFNFGQSLSDEEMQVWPVVLSIGLNPFYQNDTKTVELHILHKFGHDFYGAKVKFNILGYIRPELDYTTKEALIQDINIDIKIATKTLLKPEYRAYNKL</sequence>
<keyword evidence="8" id="KW-0808">Transferase</keyword>
<keyword evidence="10" id="KW-0067">ATP-binding</keyword>
<dbReference type="UniPathway" id="UPA00276">
    <property type="reaction ID" value="UER00406"/>
</dbReference>
<dbReference type="Pfam" id="PF01687">
    <property type="entry name" value="Flavokinase"/>
    <property type="match status" value="1"/>
</dbReference>
<evidence type="ECO:0000256" key="7">
    <source>
        <dbReference type="ARBA" id="ARBA00022643"/>
    </source>
</evidence>
<evidence type="ECO:0000256" key="11">
    <source>
        <dbReference type="ARBA" id="ARBA00029960"/>
    </source>
</evidence>
<gene>
    <name evidence="13" type="ORF">LAQU0_S16e00408g</name>
</gene>
<dbReference type="EMBL" id="LN890574">
    <property type="protein sequence ID" value="CUS24381.1"/>
    <property type="molecule type" value="Genomic_DNA"/>
</dbReference>
<reference evidence="14" key="1">
    <citation type="submission" date="2015-10" db="EMBL/GenBank/DDBJ databases">
        <authorList>
            <person name="Devillers H."/>
        </authorList>
    </citation>
    <scope>NUCLEOTIDE SEQUENCE [LARGE SCALE GENOMIC DNA]</scope>
</reference>
<dbReference type="Gene3D" id="2.40.30.30">
    <property type="entry name" value="Riboflavin kinase-like"/>
    <property type="match status" value="1"/>
</dbReference>
<dbReference type="OrthoDB" id="276388at2759"/>
<evidence type="ECO:0000256" key="5">
    <source>
        <dbReference type="ARBA" id="ARBA00017394"/>
    </source>
</evidence>